<dbReference type="Proteomes" id="UP001062846">
    <property type="component" value="Chromosome 11"/>
</dbReference>
<organism evidence="1 2">
    <name type="scientific">Rhododendron molle</name>
    <name type="common">Chinese azalea</name>
    <name type="synonym">Azalea mollis</name>
    <dbReference type="NCBI Taxonomy" id="49168"/>
    <lineage>
        <taxon>Eukaryota</taxon>
        <taxon>Viridiplantae</taxon>
        <taxon>Streptophyta</taxon>
        <taxon>Embryophyta</taxon>
        <taxon>Tracheophyta</taxon>
        <taxon>Spermatophyta</taxon>
        <taxon>Magnoliopsida</taxon>
        <taxon>eudicotyledons</taxon>
        <taxon>Gunneridae</taxon>
        <taxon>Pentapetalae</taxon>
        <taxon>asterids</taxon>
        <taxon>Ericales</taxon>
        <taxon>Ericaceae</taxon>
        <taxon>Ericoideae</taxon>
        <taxon>Rhodoreae</taxon>
        <taxon>Rhododendron</taxon>
    </lineage>
</organism>
<dbReference type="EMBL" id="CM046398">
    <property type="protein sequence ID" value="KAI8531017.1"/>
    <property type="molecule type" value="Genomic_DNA"/>
</dbReference>
<keyword evidence="2" id="KW-1185">Reference proteome</keyword>
<protein>
    <submittedName>
        <fullName evidence="1">Uncharacterized protein</fullName>
    </submittedName>
</protein>
<proteinExistence type="predicted"/>
<comment type="caution">
    <text evidence="1">The sequence shown here is derived from an EMBL/GenBank/DDBJ whole genome shotgun (WGS) entry which is preliminary data.</text>
</comment>
<name>A0ACC0LRJ9_RHOML</name>
<evidence type="ECO:0000313" key="1">
    <source>
        <dbReference type="EMBL" id="KAI8531017.1"/>
    </source>
</evidence>
<gene>
    <name evidence="1" type="ORF">RHMOL_Rhmol11G0104900</name>
</gene>
<sequence>MFVVTDYLDCINEVVHIKINGVIFPVKIRSHGRNFLEKHVFTSIKIKKGNDKEVKEAVVETDHGDDESLDFDVHDTTHEEGS</sequence>
<accession>A0ACC0LRJ9</accession>
<reference evidence="1" key="1">
    <citation type="submission" date="2022-02" db="EMBL/GenBank/DDBJ databases">
        <title>Plant Genome Project.</title>
        <authorList>
            <person name="Zhang R.-G."/>
        </authorList>
    </citation>
    <scope>NUCLEOTIDE SEQUENCE</scope>
    <source>
        <strain evidence="1">AT1</strain>
    </source>
</reference>
<evidence type="ECO:0000313" key="2">
    <source>
        <dbReference type="Proteomes" id="UP001062846"/>
    </source>
</evidence>